<feature type="transmembrane region" description="Helical" evidence="2">
    <location>
        <begin position="108"/>
        <end position="129"/>
    </location>
</feature>
<evidence type="ECO:0000256" key="1">
    <source>
        <dbReference type="SAM" id="MobiDB-lite"/>
    </source>
</evidence>
<feature type="region of interest" description="Disordered" evidence="1">
    <location>
        <begin position="17"/>
        <end position="43"/>
    </location>
</feature>
<evidence type="ECO:0000313" key="3">
    <source>
        <dbReference type="EMBL" id="CAG8974075.1"/>
    </source>
</evidence>
<accession>A0A9N9LEV0</accession>
<feature type="compositionally biased region" description="Low complexity" evidence="1">
    <location>
        <begin position="21"/>
        <end position="30"/>
    </location>
</feature>
<sequence>MRFTLPLRTGLRTLSRERINSSSSSSLDSSPADENETWSQRPSVAVNRSQVDPYHNASYRKLHWLSPIMMIGCLVSGVAFAGGHHAYYSWLDGRVVQDSRRQQWALNIGNGFAIYINLMLKTAVGIAFTQYLWKQLRCLSISVSSISDAFGMGTNIFSFLNWELTSKIPITAALGLLLWVLPIASLFAPATLSIRDAQVTTFENMKVFNIGISNSSLSASYGAPLARIINSVATTGIVGNAIPPASYANMSYEIQSFIPLLLCLEANSSVRSQIQGATKNAIGNESPFLITSSYQKNASLNLQDDLTWSYAAPSGSHYYGEIGYFSMIPFRHSFSSRWRDTKLRSHTTIVWNSSESAQQKILGNTGEIWIAFANYFGGSSKVKKSVDYITCGLQNVSVMLEIAFTNHAPSITVKNSTYMGCKTTKPLFKFLTSVAGNLLKPSAYSTRTSASSSGKYIETVQSNIMMTSLALLGQVKVMDKTMKYREKDLEISHQFDDVRNISLSEAIEGFTLNSSLSLLSNPDLCNREMANATIRSTKTVYNYEPRFLFISYDLAILSSTFAVLLGSFPFSRNGVSHDTSVSSIATAMRNSEVQKLLGKYPSGVQPLNKELGSVELRFQMSHGFVLETVKEGNAVTSF</sequence>
<protein>
    <submittedName>
        <fullName evidence="3">Uncharacterized protein</fullName>
    </submittedName>
</protein>
<dbReference type="Proteomes" id="UP000701801">
    <property type="component" value="Unassembled WGS sequence"/>
</dbReference>
<keyword evidence="2" id="KW-1133">Transmembrane helix</keyword>
<feature type="transmembrane region" description="Helical" evidence="2">
    <location>
        <begin position="68"/>
        <end position="88"/>
    </location>
</feature>
<dbReference type="PANTHER" id="PTHR35041:SF6">
    <property type="entry name" value="FORMYLMETHIONINE DEFORMYLASE-LIKE PROTEIN-RELATED"/>
    <property type="match status" value="1"/>
</dbReference>
<keyword evidence="2" id="KW-0812">Transmembrane</keyword>
<keyword evidence="4" id="KW-1185">Reference proteome</keyword>
<dbReference type="PANTHER" id="PTHR35041">
    <property type="entry name" value="MEDIATOR OF RNA POLYMERASE II TRANSCRIPTION SUBUNIT 1"/>
    <property type="match status" value="1"/>
</dbReference>
<evidence type="ECO:0000313" key="4">
    <source>
        <dbReference type="Proteomes" id="UP000701801"/>
    </source>
</evidence>
<comment type="caution">
    <text evidence="3">The sequence shown here is derived from an EMBL/GenBank/DDBJ whole genome shotgun (WGS) entry which is preliminary data.</text>
</comment>
<dbReference type="EMBL" id="CAJVRM010000091">
    <property type="protein sequence ID" value="CAG8974075.1"/>
    <property type="molecule type" value="Genomic_DNA"/>
</dbReference>
<proteinExistence type="predicted"/>
<feature type="transmembrane region" description="Helical" evidence="2">
    <location>
        <begin position="168"/>
        <end position="188"/>
    </location>
</feature>
<reference evidence="3" key="1">
    <citation type="submission" date="2021-07" db="EMBL/GenBank/DDBJ databases">
        <authorList>
            <person name="Durling M."/>
        </authorList>
    </citation>
    <scope>NUCLEOTIDE SEQUENCE</scope>
</reference>
<organism evidence="3 4">
    <name type="scientific">Hymenoscyphus albidus</name>
    <dbReference type="NCBI Taxonomy" id="595503"/>
    <lineage>
        <taxon>Eukaryota</taxon>
        <taxon>Fungi</taxon>
        <taxon>Dikarya</taxon>
        <taxon>Ascomycota</taxon>
        <taxon>Pezizomycotina</taxon>
        <taxon>Leotiomycetes</taxon>
        <taxon>Helotiales</taxon>
        <taxon>Helotiaceae</taxon>
        <taxon>Hymenoscyphus</taxon>
    </lineage>
</organism>
<gene>
    <name evidence="3" type="ORF">HYALB_00011874</name>
</gene>
<keyword evidence="2" id="KW-0472">Membrane</keyword>
<evidence type="ECO:0000256" key="2">
    <source>
        <dbReference type="SAM" id="Phobius"/>
    </source>
</evidence>
<name>A0A9N9LEV0_9HELO</name>
<dbReference type="OrthoDB" id="5322539at2759"/>
<dbReference type="AlphaFoldDB" id="A0A9N9LEV0"/>
<feature type="transmembrane region" description="Helical" evidence="2">
    <location>
        <begin position="141"/>
        <end position="162"/>
    </location>
</feature>
<feature type="transmembrane region" description="Helical" evidence="2">
    <location>
        <begin position="547"/>
        <end position="570"/>
    </location>
</feature>